<evidence type="ECO:0000259" key="5">
    <source>
        <dbReference type="Pfam" id="PF16555"/>
    </source>
</evidence>
<dbReference type="EMBL" id="VYUT01000017">
    <property type="protein sequence ID" value="KAA9204430.1"/>
    <property type="molecule type" value="Genomic_DNA"/>
</dbReference>
<dbReference type="PANTHER" id="PTHR36108:SF13">
    <property type="entry name" value="COLOSSIN-B-RELATED"/>
    <property type="match status" value="1"/>
</dbReference>
<dbReference type="NCBIfam" id="TIGR04226">
    <property type="entry name" value="RrgB_K2N_iso_D2"/>
    <property type="match status" value="1"/>
</dbReference>
<evidence type="ECO:0000259" key="6">
    <source>
        <dbReference type="Pfam" id="PF17802"/>
    </source>
</evidence>
<organism evidence="7 8">
    <name type="scientific">Enterococcus durans</name>
    <dbReference type="NCBI Taxonomy" id="53345"/>
    <lineage>
        <taxon>Bacteria</taxon>
        <taxon>Bacillati</taxon>
        <taxon>Bacillota</taxon>
        <taxon>Bacilli</taxon>
        <taxon>Lactobacillales</taxon>
        <taxon>Enterococcaceae</taxon>
        <taxon>Enterococcus</taxon>
    </lineage>
</organism>
<evidence type="ECO:0000313" key="7">
    <source>
        <dbReference type="EMBL" id="KAA9204430.1"/>
    </source>
</evidence>
<dbReference type="Pfam" id="PF17802">
    <property type="entry name" value="SpaA"/>
    <property type="match status" value="2"/>
</dbReference>
<feature type="domain" description="SpaA-like prealbumin fold" evidence="6">
    <location>
        <begin position="472"/>
        <end position="561"/>
    </location>
</feature>
<feature type="transmembrane region" description="Helical" evidence="4">
    <location>
        <begin position="590"/>
        <end position="610"/>
    </location>
</feature>
<dbReference type="NCBIfam" id="TIGR01167">
    <property type="entry name" value="LPXTG_anchor"/>
    <property type="match status" value="1"/>
</dbReference>
<evidence type="ECO:0000256" key="4">
    <source>
        <dbReference type="SAM" id="Phobius"/>
    </source>
</evidence>
<dbReference type="PANTHER" id="PTHR36108">
    <property type="entry name" value="COLOSSIN-B-RELATED"/>
    <property type="match status" value="1"/>
</dbReference>
<name>A0A5N0YN54_9ENTE</name>
<feature type="domain" description="Gram-positive pilin subunit D1 N-terminal" evidence="5">
    <location>
        <begin position="36"/>
        <end position="185"/>
    </location>
</feature>
<feature type="domain" description="SpaA-like prealbumin fold" evidence="6">
    <location>
        <begin position="190"/>
        <end position="314"/>
    </location>
</feature>
<dbReference type="Pfam" id="PF16555">
    <property type="entry name" value="GramPos_pilinD1"/>
    <property type="match status" value="1"/>
</dbReference>
<reference evidence="7 8" key="1">
    <citation type="submission" date="2019-09" db="EMBL/GenBank/DDBJ databases">
        <title>Vancomyinc resistant enterococci isolated from farm animals in Switzerland.</title>
        <authorList>
            <person name="Stevens M.J.A."/>
            <person name="Stephan R."/>
            <person name="Morach M."/>
            <person name="Nuesch-Inderbinen M."/>
        </authorList>
    </citation>
    <scope>NUCLEOTIDE SEQUENCE [LARGE SCALE GENOMIC DNA]</scope>
    <source>
        <strain evidence="7 8">GH27</strain>
    </source>
</reference>
<dbReference type="RefSeq" id="WP_123862671.1">
    <property type="nucleotide sequence ID" value="NZ_RKNR01000004.1"/>
</dbReference>
<accession>A0A5N0YN54</accession>
<dbReference type="InterPro" id="IPR013783">
    <property type="entry name" value="Ig-like_fold"/>
</dbReference>
<keyword evidence="2" id="KW-0964">Secreted</keyword>
<dbReference type="Proteomes" id="UP000326078">
    <property type="component" value="Unassembled WGS sequence"/>
</dbReference>
<comment type="similarity">
    <text evidence="1">Belongs to the serine-aspartate repeat-containing protein (SDr) family.</text>
</comment>
<keyword evidence="4" id="KW-1133">Transmembrane helix</keyword>
<proteinExistence type="inferred from homology"/>
<keyword evidence="3" id="KW-0732">Signal</keyword>
<dbReference type="InterPro" id="IPR026466">
    <property type="entry name" value="Fim_isopep_form_D2_dom"/>
</dbReference>
<sequence length="616" mass="68044">MKKTSKLYYAYLLICLLVPICFLGSGNHAVSADTGSAQVIIHKKKMLSTSGTLQNTGKVMSEFDQYQGLSMVEFKIYDVTNEFYQKRQQGATVDEAKQAVQSLISGNPIAQGTTDSEGNLTLNLPKMQDGKDAVYVIKEEQKDGITPAANMVIAFPMYEMIKQEDGSYEYGTEELDTIHLYPKNTVTSEGTLIVKKIGSAEKEALDGAEFILSKTEGGIVKYIHSVKDGLYTWTTDQTAAKHFVTGHMYDIGDKDFSEEKTDNGQLIVNHLEVGAYVLEEVKAPDNATIIEEQRKTSFEITSEKTQVEKTITNDTSKVEKTTPKLKGQDVTIGEHVHYEISVNIPQGIADKEGENNKYTKFHLIDTHDPALSLSETLGYTLYDGDKVIDPVNYTVTLQENGFTVAIAPAYIPLLTPGNTLRFVYFMHLNELADPTKGYKNQAKVENGYTEDKTPPTTEIVTGGKRFVKVDGDVSTNQPLAGAQFVVRDKNVDASDYLVIDSQTNAVSWTSEKNQATVFVAGEDGIIDITGLKYGTYFLEETQAPKDYVLLHDRISFGVDEYSYQRAGQLVEPEKVPNKHKGLLPSTGGKGIYLSITIGLGLSLIAVGYFLKKKRNS</sequence>
<evidence type="ECO:0000256" key="3">
    <source>
        <dbReference type="ARBA" id="ARBA00022729"/>
    </source>
</evidence>
<dbReference type="Gene3D" id="2.60.40.740">
    <property type="match status" value="1"/>
</dbReference>
<evidence type="ECO:0000256" key="2">
    <source>
        <dbReference type="ARBA" id="ARBA00022525"/>
    </source>
</evidence>
<keyword evidence="4" id="KW-0812">Transmembrane</keyword>
<dbReference type="AlphaFoldDB" id="A0A5N0YN54"/>
<comment type="caution">
    <text evidence="7">The sequence shown here is derived from an EMBL/GenBank/DDBJ whole genome shotgun (WGS) entry which is preliminary data.</text>
</comment>
<dbReference type="InterPro" id="IPR041033">
    <property type="entry name" value="SpaA_PFL_dom_1"/>
</dbReference>
<dbReference type="InterPro" id="IPR032364">
    <property type="entry name" value="GramPos_pilinD1_N"/>
</dbReference>
<evidence type="ECO:0000256" key="1">
    <source>
        <dbReference type="ARBA" id="ARBA00007257"/>
    </source>
</evidence>
<keyword evidence="4" id="KW-0472">Membrane</keyword>
<dbReference type="Gene3D" id="2.60.40.10">
    <property type="entry name" value="Immunoglobulins"/>
    <property type="match status" value="3"/>
</dbReference>
<evidence type="ECO:0000313" key="8">
    <source>
        <dbReference type="Proteomes" id="UP000326078"/>
    </source>
</evidence>
<protein>
    <submittedName>
        <fullName evidence="7">Isopeptide-forming domain-containing fimbrial protein</fullName>
    </submittedName>
</protein>
<gene>
    <name evidence="7" type="ORF">F6X95_11400</name>
</gene>